<protein>
    <submittedName>
        <fullName evidence="1">Uncharacterized protein</fullName>
    </submittedName>
</protein>
<dbReference type="GeneID" id="93377757"/>
<dbReference type="AlphaFoldDB" id="A0A1N4VLV9"/>
<sequence>MKLLRDQTAITSLPNSVGLHWTSVGTGDFYTYQDLQLFQAGTNDYDNNHQMTAMPTYLLTFDHGRYVGPVTDHAYSWLQGQVDKTDPTLIHLTVHLIRNGKSAQPQFRARYANRRITLIDSIPADAVPVK</sequence>
<organism evidence="1 4">
    <name type="scientific">Mycobacteroides abscessus subsp. abscessus</name>
    <dbReference type="NCBI Taxonomy" id="1185650"/>
    <lineage>
        <taxon>Bacteria</taxon>
        <taxon>Bacillati</taxon>
        <taxon>Actinomycetota</taxon>
        <taxon>Actinomycetes</taxon>
        <taxon>Mycobacteriales</taxon>
        <taxon>Mycobacteriaceae</taxon>
        <taxon>Mycobacteroides</taxon>
        <taxon>Mycobacteroides abscessus</taxon>
    </lineage>
</organism>
<dbReference type="EMBL" id="FSQE01000017">
    <property type="protein sequence ID" value="SIN50798.1"/>
    <property type="molecule type" value="Genomic_DNA"/>
</dbReference>
<reference evidence="3 4" key="1">
    <citation type="submission" date="2016-11" db="EMBL/GenBank/DDBJ databases">
        <authorList>
            <consortium name="Pathogen Informatics"/>
        </authorList>
    </citation>
    <scope>NUCLEOTIDE SEQUENCE [LARGE SCALE GENOMIC DNA]</scope>
    <source>
        <strain evidence="1 4">104</strain>
        <strain evidence="2 3">696</strain>
    </source>
</reference>
<evidence type="ECO:0000313" key="4">
    <source>
        <dbReference type="Proteomes" id="UP000185210"/>
    </source>
</evidence>
<evidence type="ECO:0000313" key="3">
    <source>
        <dbReference type="Proteomes" id="UP000184831"/>
    </source>
</evidence>
<name>A0A1N4VLV9_9MYCO</name>
<dbReference type="Proteomes" id="UP000184831">
    <property type="component" value="Unassembled WGS sequence"/>
</dbReference>
<evidence type="ECO:0000313" key="2">
    <source>
        <dbReference type="EMBL" id="SIN50798.1"/>
    </source>
</evidence>
<accession>A0A1N4VLV9</accession>
<dbReference type="RefSeq" id="WP_005086712.1">
    <property type="nucleotide sequence ID" value="NZ_AP028613.1"/>
</dbReference>
<proteinExistence type="predicted"/>
<dbReference type="EMBL" id="FSHM01000002">
    <property type="protein sequence ID" value="SIA54781.1"/>
    <property type="molecule type" value="Genomic_DNA"/>
</dbReference>
<evidence type="ECO:0000313" key="1">
    <source>
        <dbReference type="EMBL" id="SIA54781.1"/>
    </source>
</evidence>
<dbReference type="Proteomes" id="UP000185210">
    <property type="component" value="Unassembled WGS sequence"/>
</dbReference>
<gene>
    <name evidence="1" type="ORF">SAMEA2070301_01405</name>
    <name evidence="2" type="ORF">SAMEA2152244_04946</name>
</gene>
<comment type="caution">
    <text evidence="1">The sequence shown here is derived from an EMBL/GenBank/DDBJ whole genome shotgun (WGS) entry which is preliminary data.</text>
</comment>